<protein>
    <submittedName>
        <fullName evidence="4">Bacteriophage protein</fullName>
    </submittedName>
</protein>
<dbReference type="eggNOG" id="COG5283">
    <property type="taxonomic scope" value="Bacteria"/>
</dbReference>
<keyword evidence="5" id="KW-1185">Reference proteome</keyword>
<dbReference type="PANTHER" id="PTHR37813">
    <property type="entry name" value="FELS-2 PROPHAGE PROTEIN"/>
    <property type="match status" value="1"/>
</dbReference>
<keyword evidence="1" id="KW-1188">Viral release from host cell</keyword>
<feature type="transmembrane region" description="Helical" evidence="2">
    <location>
        <begin position="474"/>
        <end position="493"/>
    </location>
</feature>
<sequence>MNKRLSATITIGGAVAGSFKRTVTSAKTSITSLGSTVKRLNAEQRTLGGAIQKLGRSGANIDGLRSRYAAVTAELEKQRAVLGRLQRIEERRDAALAKRQVLVGQLTRVLAVGAAYSAAVFKVGRDAAAHQKELVTIQNTGGLTDAETRDLDRQIFETSRKTGQSVESVTSGVGSLVASGLAVGEAIATAETLGKAVTATGGTMEDMAQTAFSLNQQLGITAKQAGVAFDILNTAGKAGNFELAEMAKHAPKVGSLFKALGMQGLDAAASMGAAFQIVRTGAGSSDEAATNLSNLLGKMVAPETLKRFQKLYGVDMFGEIQEAQKRGEDVLQFFVDRTRQLTGGRADLVAELVPDVQAGSALRALMTEREQYQRIKRDALNSAGSVDADFSKMMGTAATQAENLSNSVGRLSKTIGQTLLPAIGNVAGGLVTVIDRVTAWTAANPRLTQGIVAVGGAVIGLGAAFTALRIAATFLSPVGAIIGALAGAAVLVYKNWEPIKAFFTDTWNSVKATTIGVWDGLKGYFTSLWDSIKLTASGALDWLIDKISAVGSAWTKTKEFFGVGDENPNASVMDGYTPPAPPQAPPMATARGGASGTWQDNRSITLNVNPAPGMDENKLAELVVDKINHRDAVRRRSFMFDGVTQ</sequence>
<keyword evidence="2" id="KW-1133">Transmembrane helix</keyword>
<evidence type="ECO:0000313" key="4">
    <source>
        <dbReference type="EMBL" id="CAP43230.1"/>
    </source>
</evidence>
<dbReference type="STRING" id="94624.Bpet2888"/>
<feature type="transmembrane region" description="Helical" evidence="2">
    <location>
        <begin position="419"/>
        <end position="438"/>
    </location>
</feature>
<evidence type="ECO:0000256" key="2">
    <source>
        <dbReference type="SAM" id="Phobius"/>
    </source>
</evidence>
<organism evidence="4 5">
    <name type="scientific">Bordetella petrii (strain ATCC BAA-461 / DSM 12804 / CCUG 43448 / CIP 107267 / Se-1111R)</name>
    <dbReference type="NCBI Taxonomy" id="340100"/>
    <lineage>
        <taxon>Bacteria</taxon>
        <taxon>Pseudomonadati</taxon>
        <taxon>Pseudomonadota</taxon>
        <taxon>Betaproteobacteria</taxon>
        <taxon>Burkholderiales</taxon>
        <taxon>Alcaligenaceae</taxon>
        <taxon>Bordetella</taxon>
    </lineage>
</organism>
<evidence type="ECO:0000259" key="3">
    <source>
        <dbReference type="Pfam" id="PF10145"/>
    </source>
</evidence>
<dbReference type="KEGG" id="bpt:Bpet2888"/>
<name>A9IRX8_BORPD</name>
<feature type="domain" description="Phage tail tape measure protein" evidence="3">
    <location>
        <begin position="157"/>
        <end position="343"/>
    </location>
</feature>
<dbReference type="EMBL" id="AM902716">
    <property type="protein sequence ID" value="CAP43230.1"/>
    <property type="molecule type" value="Genomic_DNA"/>
</dbReference>
<evidence type="ECO:0000256" key="1">
    <source>
        <dbReference type="ARBA" id="ARBA00022612"/>
    </source>
</evidence>
<feature type="transmembrane region" description="Helical" evidence="2">
    <location>
        <begin position="450"/>
        <end position="468"/>
    </location>
</feature>
<keyword evidence="2" id="KW-0812">Transmembrane</keyword>
<accession>A9IRX8</accession>
<evidence type="ECO:0000313" key="5">
    <source>
        <dbReference type="Proteomes" id="UP000001225"/>
    </source>
</evidence>
<dbReference type="Proteomes" id="UP000001225">
    <property type="component" value="Chromosome"/>
</dbReference>
<dbReference type="InterPro" id="IPR010090">
    <property type="entry name" value="Phage_tape_meas"/>
</dbReference>
<proteinExistence type="predicted"/>
<dbReference type="Pfam" id="PF10145">
    <property type="entry name" value="PhageMin_Tail"/>
    <property type="match status" value="1"/>
</dbReference>
<reference evidence="4 5" key="1">
    <citation type="journal article" date="2008" name="BMC Genomics">
        <title>The missing link: Bordetella petrii is endowed with both the metabolic versatility of environmental bacteria and virulence traits of pathogenic Bordetellae.</title>
        <authorList>
            <person name="Gross R."/>
            <person name="Guzman C.A."/>
            <person name="Sebaihia M."/>
            <person name="Martins Dos Santos V.A."/>
            <person name="Pieper D.H."/>
            <person name="Koebnik R."/>
            <person name="Lechner M."/>
            <person name="Bartels D."/>
            <person name="Buhrmester J."/>
            <person name="Choudhuri J.V."/>
            <person name="Ebensen T."/>
            <person name="Gaigalat L."/>
            <person name="Herrmann S."/>
            <person name="Khachane A.N."/>
            <person name="Larisch C."/>
            <person name="Link S."/>
            <person name="Linke B."/>
            <person name="Meyer F."/>
            <person name="Mormann S."/>
            <person name="Nakunst D."/>
            <person name="Rueckert C."/>
            <person name="Schneiker-Bekel S."/>
            <person name="Schulze K."/>
            <person name="Vorhoelter F.J."/>
            <person name="Yevsa T."/>
            <person name="Engle J.T."/>
            <person name="Goldman W.E."/>
            <person name="Puehler A."/>
            <person name="Goebel U.B."/>
            <person name="Goesmann A."/>
            <person name="Bloecker H."/>
            <person name="Kaiser O."/>
            <person name="Martinez-Arias R."/>
        </authorList>
    </citation>
    <scope>NUCLEOTIDE SEQUENCE [LARGE SCALE GENOMIC DNA]</scope>
    <source>
        <strain evidence="5">ATCC BAA-461 / DSM 12804 / CCUG 43448 / CIP 107267 / Se-1111R</strain>
    </source>
</reference>
<dbReference type="NCBIfam" id="TIGR01760">
    <property type="entry name" value="tape_meas_TP901"/>
    <property type="match status" value="1"/>
</dbReference>
<gene>
    <name evidence="4" type="ordered locus">Bpet2888</name>
</gene>
<keyword evidence="2" id="KW-0472">Membrane</keyword>
<dbReference type="AlphaFoldDB" id="A9IRX8"/>
<dbReference type="PANTHER" id="PTHR37813:SF1">
    <property type="entry name" value="FELS-2 PROPHAGE PROTEIN"/>
    <property type="match status" value="1"/>
</dbReference>